<organism evidence="1 2">
    <name type="scientific">Phenylobacterium glaciei</name>
    <dbReference type="NCBI Taxonomy" id="2803784"/>
    <lineage>
        <taxon>Bacteria</taxon>
        <taxon>Pseudomonadati</taxon>
        <taxon>Pseudomonadota</taxon>
        <taxon>Alphaproteobacteria</taxon>
        <taxon>Caulobacterales</taxon>
        <taxon>Caulobacteraceae</taxon>
        <taxon>Phenylobacterium</taxon>
    </lineage>
</organism>
<dbReference type="RefSeq" id="WP_215338077.1">
    <property type="nucleotide sequence ID" value="NZ_JAGSGD010000001.1"/>
</dbReference>
<protein>
    <submittedName>
        <fullName evidence="1">Uncharacterized protein</fullName>
    </submittedName>
</protein>
<sequence length="75" mass="8390">MTDRHFSARAVTQGQQRAYDVMGPDFETAAFEFVDRWHPQPDEDGDVEVVVTDTETGERHCFRIDLGSGEAQACG</sequence>
<comment type="caution">
    <text evidence="1">The sequence shown here is derived from an EMBL/GenBank/DDBJ whole genome shotgun (WGS) entry which is preliminary data.</text>
</comment>
<gene>
    <name evidence="1" type="ORF">JKL49_02350</name>
</gene>
<evidence type="ECO:0000313" key="2">
    <source>
        <dbReference type="Proteomes" id="UP000622580"/>
    </source>
</evidence>
<dbReference type="Pfam" id="PF19386">
    <property type="entry name" value="DUF5961"/>
    <property type="match status" value="1"/>
</dbReference>
<dbReference type="InterPro" id="IPR046005">
    <property type="entry name" value="DUF5961"/>
</dbReference>
<dbReference type="Proteomes" id="UP000622580">
    <property type="component" value="Unassembled WGS sequence"/>
</dbReference>
<dbReference type="AlphaFoldDB" id="A0A941CYI1"/>
<reference evidence="1" key="1">
    <citation type="submission" date="2021-04" db="EMBL/GenBank/DDBJ databases">
        <title>Draft genome assembly of strain Phenylobacterium sp. 20VBR1 using MiniION and Illumina platforms.</title>
        <authorList>
            <person name="Thomas F.A."/>
            <person name="Krishnan K.P."/>
            <person name="Sinha R.K."/>
        </authorList>
    </citation>
    <scope>NUCLEOTIDE SEQUENCE</scope>
    <source>
        <strain evidence="1">20VBR1</strain>
    </source>
</reference>
<accession>A0A941CYI1</accession>
<dbReference type="EMBL" id="JAGSGD010000001">
    <property type="protein sequence ID" value="MBR7618217.1"/>
    <property type="molecule type" value="Genomic_DNA"/>
</dbReference>
<proteinExistence type="predicted"/>
<evidence type="ECO:0000313" key="1">
    <source>
        <dbReference type="EMBL" id="MBR7618217.1"/>
    </source>
</evidence>
<keyword evidence="2" id="KW-1185">Reference proteome</keyword>
<name>A0A941CYI1_9CAUL</name>